<dbReference type="GO" id="GO:0000347">
    <property type="term" value="C:THO complex"/>
    <property type="evidence" value="ECO:0007669"/>
    <property type="project" value="TreeGrafter"/>
</dbReference>
<proteinExistence type="evidence at transcript level"/>
<dbReference type="PANTHER" id="PTHR44411:SF1">
    <property type="entry name" value="THO COMPLEX SUBUNIT 6 HOMOLOG"/>
    <property type="match status" value="1"/>
</dbReference>
<dbReference type="EMBL" id="IACT01001353">
    <property type="protein sequence ID" value="LAC20705.1"/>
    <property type="molecule type" value="mRNA"/>
</dbReference>
<dbReference type="InterPro" id="IPR036322">
    <property type="entry name" value="WD40_repeat_dom_sf"/>
</dbReference>
<dbReference type="EMBL" id="IACF01002436">
    <property type="protein sequence ID" value="LAB68090.1"/>
    <property type="molecule type" value="mRNA"/>
</dbReference>
<evidence type="ECO:0000256" key="2">
    <source>
        <dbReference type="ARBA" id="ARBA00022574"/>
    </source>
</evidence>
<dbReference type="Gene3D" id="2.130.10.10">
    <property type="entry name" value="YVTN repeat-like/Quinoprotein amine dehydrogenase"/>
    <property type="match status" value="1"/>
</dbReference>
<protein>
    <submittedName>
        <fullName evidence="5">THO complex subunit 6 homolog</fullName>
    </submittedName>
</protein>
<keyword evidence="3" id="KW-0677">Repeat</keyword>
<keyword evidence="2 4" id="KW-0853">WD repeat</keyword>
<dbReference type="SMART" id="SM00320">
    <property type="entry name" value="WD40"/>
    <property type="match status" value="2"/>
</dbReference>
<dbReference type="InterPro" id="IPR042626">
    <property type="entry name" value="THOC6"/>
</dbReference>
<comment type="similarity">
    <text evidence="1">Belongs to the WD repeat THOC6 family.</text>
</comment>
<evidence type="ECO:0000256" key="4">
    <source>
        <dbReference type="PROSITE-ProRule" id="PRU00221"/>
    </source>
</evidence>
<evidence type="ECO:0000256" key="3">
    <source>
        <dbReference type="ARBA" id="ARBA00022737"/>
    </source>
</evidence>
<dbReference type="GO" id="GO:0000346">
    <property type="term" value="C:transcription export complex"/>
    <property type="evidence" value="ECO:0007669"/>
    <property type="project" value="TreeGrafter"/>
</dbReference>
<dbReference type="PANTHER" id="PTHR44411">
    <property type="entry name" value="THO COMPLEX SUBUNIT 6 HOMOLOG"/>
    <property type="match status" value="1"/>
</dbReference>
<accession>A0A2P2I2J2</accession>
<dbReference type="InterPro" id="IPR001680">
    <property type="entry name" value="WD40_rpt"/>
</dbReference>
<dbReference type="PROSITE" id="PS00678">
    <property type="entry name" value="WD_REPEATS_1"/>
    <property type="match status" value="1"/>
</dbReference>
<name>A0A2P2I2J2_9CRUS</name>
<sequence length="344" mass="36825">MVSSVVESLYTTIYSQAHSQSHGIILAGRNDGKLLVYNVSGLLEREEGGGVRGERPLGPQGSVKISPHPVYSLAHTADFAVAGSSGTISGFRWSELKECNNTKPVWSISLDSDQSSFGTPEVNSLCYNNSTGNSQLLWAACGDWKTRAYDLETGKLVTSLDGHKDYVHQVTASGNDVITCGEDGAVLVWDSRTPGEPRTSILPHEHQQLQRPQHGKFISSVDYAGGEWLVCGGGPRAAVFHLRSAGLITTLPPSDLDTPVTVAMFTKRDDASSIATAGADGGFVYVCNLSGQLTAKLPTSARCVYTVVASYDKHTLMSIGGYSSKIDMCLNLSYRDHSVTTICD</sequence>
<dbReference type="InterPro" id="IPR019775">
    <property type="entry name" value="WD40_repeat_CS"/>
</dbReference>
<dbReference type="GO" id="GO:0006406">
    <property type="term" value="P:mRNA export from nucleus"/>
    <property type="evidence" value="ECO:0007669"/>
    <property type="project" value="TreeGrafter"/>
</dbReference>
<evidence type="ECO:0000313" key="5">
    <source>
        <dbReference type="EMBL" id="LAB68090.1"/>
    </source>
</evidence>
<dbReference type="AlphaFoldDB" id="A0A2P2I2J2"/>
<feature type="repeat" description="WD" evidence="4">
    <location>
        <begin position="160"/>
        <end position="199"/>
    </location>
</feature>
<evidence type="ECO:0000313" key="6">
    <source>
        <dbReference type="EMBL" id="LAC20705.1"/>
    </source>
</evidence>
<dbReference type="PROSITE" id="PS50082">
    <property type="entry name" value="WD_REPEATS_2"/>
    <property type="match status" value="1"/>
</dbReference>
<dbReference type="InterPro" id="IPR015943">
    <property type="entry name" value="WD40/YVTN_repeat-like_dom_sf"/>
</dbReference>
<dbReference type="SUPFAM" id="SSF50978">
    <property type="entry name" value="WD40 repeat-like"/>
    <property type="match status" value="1"/>
</dbReference>
<evidence type="ECO:0000256" key="1">
    <source>
        <dbReference type="ARBA" id="ARBA00009728"/>
    </source>
</evidence>
<reference evidence="6" key="1">
    <citation type="submission" date="2017-11" db="EMBL/GenBank/DDBJ databases">
        <title>The sensing device of the deep-sea amphipod.</title>
        <authorList>
            <person name="Kobayashi H."/>
            <person name="Nagahama T."/>
            <person name="Arai W."/>
            <person name="Sasagawa Y."/>
            <person name="Umeda M."/>
            <person name="Hayashi T."/>
            <person name="Nikaido I."/>
            <person name="Watanabe H."/>
            <person name="Oguri K."/>
            <person name="Kitazato H."/>
            <person name="Fujioka K."/>
            <person name="Kido Y."/>
            <person name="Takami H."/>
        </authorList>
    </citation>
    <scope>NUCLEOTIDE SEQUENCE</scope>
    <source>
        <tissue evidence="6">Whole body</tissue>
    </source>
</reference>
<reference evidence="5" key="2">
    <citation type="journal article" date="2018" name="Biosci. Biotechnol. Biochem.">
        <title>Polysaccharide hydrolase of the hadal zone amphipods Hirondellea gigas.</title>
        <authorList>
            <person name="Kobayashi H."/>
            <person name="Nagahama T."/>
            <person name="Arai W."/>
            <person name="Sasagawa Y."/>
            <person name="Umeda M."/>
            <person name="Hayashi T."/>
            <person name="Nikaido I."/>
            <person name="Watanabe H."/>
            <person name="Oguri K."/>
            <person name="Kitazato H."/>
            <person name="Fujioka K."/>
            <person name="Kido Y."/>
            <person name="Takami H."/>
        </authorList>
    </citation>
    <scope>NUCLEOTIDE SEQUENCE</scope>
    <source>
        <tissue evidence="5">Whole body</tissue>
    </source>
</reference>
<organism evidence="5">
    <name type="scientific">Hirondellea gigas</name>
    <dbReference type="NCBI Taxonomy" id="1518452"/>
    <lineage>
        <taxon>Eukaryota</taxon>
        <taxon>Metazoa</taxon>
        <taxon>Ecdysozoa</taxon>
        <taxon>Arthropoda</taxon>
        <taxon>Crustacea</taxon>
        <taxon>Multicrustacea</taxon>
        <taxon>Malacostraca</taxon>
        <taxon>Eumalacostraca</taxon>
        <taxon>Peracarida</taxon>
        <taxon>Amphipoda</taxon>
        <taxon>Amphilochidea</taxon>
        <taxon>Lysianassida</taxon>
        <taxon>Lysianassidira</taxon>
        <taxon>Lysianassoidea</taxon>
        <taxon>Lysianassidae</taxon>
        <taxon>Hirondellea</taxon>
    </lineage>
</organism>